<dbReference type="SUPFAM" id="SSF53756">
    <property type="entry name" value="UDP-Glycosyltransferase/glycogen phosphorylase"/>
    <property type="match status" value="1"/>
</dbReference>
<keyword evidence="3" id="KW-1185">Reference proteome</keyword>
<evidence type="ECO:0000259" key="1">
    <source>
        <dbReference type="Pfam" id="PF06722"/>
    </source>
</evidence>
<evidence type="ECO:0000313" key="2">
    <source>
        <dbReference type="EMBL" id="QGZ96618.1"/>
    </source>
</evidence>
<dbReference type="Proteomes" id="UP000431269">
    <property type="component" value="Chromosome"/>
</dbReference>
<dbReference type="AlphaFoldDB" id="A0A6I6MTC8"/>
<keyword evidence="2" id="KW-0808">Transferase</keyword>
<proteinExistence type="predicted"/>
<accession>A0A6I6MTC8</accession>
<name>A0A6I6MTC8_9CAUL</name>
<feature type="domain" description="Erythromycin biosynthesis protein CIII-like C-terminal" evidence="1">
    <location>
        <begin position="253"/>
        <end position="366"/>
    </location>
</feature>
<dbReference type="Gene3D" id="3.40.50.2000">
    <property type="entry name" value="Glycogen Phosphorylase B"/>
    <property type="match status" value="2"/>
</dbReference>
<gene>
    <name evidence="2" type="ORF">DSM104635_03478</name>
</gene>
<dbReference type="GO" id="GO:0016757">
    <property type="term" value="F:glycosyltransferase activity"/>
    <property type="evidence" value="ECO:0007669"/>
    <property type="project" value="UniProtKB-ARBA"/>
</dbReference>
<protein>
    <submittedName>
        <fullName evidence="2">Glycosyltransferase, MGT family</fullName>
    </submittedName>
</protein>
<dbReference type="EMBL" id="CP047045">
    <property type="protein sequence ID" value="QGZ96618.1"/>
    <property type="molecule type" value="Genomic_DNA"/>
</dbReference>
<sequence length="367" mass="40155">MAVADEARRRGHDVSFLVRQSFVPLLEKHGFSGSLAAEPRKQVQLSQVGDTWTDIAAYLGLTENDFVDQSQRVERKAIKEFKPDAVFVESNVTMPLTCLEDHIPLASTFTWADTSSLSLTTQGMRSSVPPTRLDRHNDSLQRMGVEPIADLSDLTVRFAQLILVPMTPSLEPELSDHARFRFVGDLLFHSLEYGELPAAVGAVLKSRPRVYVYLGTSDLEESIWVKTLQDAVGISDLAIVAASREHEMTQPRLAIQRWLPGGGVMSSADICLHAGTANTMMLAVRHGVPQMLLPFSDSERRYHAEKIVALGAGVLADKAAIGDASKLCVAIHSVLDALTVKQASVRLRDEAAVYAGPRMAVDMLEAI</sequence>
<reference evidence="3" key="1">
    <citation type="submission" date="2019-12" db="EMBL/GenBank/DDBJ databases">
        <title>Complete genome of Terracaulis silvestris 0127_4.</title>
        <authorList>
            <person name="Vieira S."/>
            <person name="Riedel T."/>
            <person name="Sproer C."/>
            <person name="Pascual J."/>
            <person name="Boedeker C."/>
            <person name="Overmann J."/>
        </authorList>
    </citation>
    <scope>NUCLEOTIDE SEQUENCE [LARGE SCALE GENOMIC DNA]</scope>
    <source>
        <strain evidence="3">0127_4</strain>
    </source>
</reference>
<dbReference type="KEGG" id="tsv:DSM104635_03478"/>
<dbReference type="Pfam" id="PF06722">
    <property type="entry name" value="EryCIII-like_C"/>
    <property type="match status" value="1"/>
</dbReference>
<evidence type="ECO:0000313" key="3">
    <source>
        <dbReference type="Proteomes" id="UP000431269"/>
    </source>
</evidence>
<organism evidence="2 3">
    <name type="scientific">Terricaulis silvestris</name>
    <dbReference type="NCBI Taxonomy" id="2686094"/>
    <lineage>
        <taxon>Bacteria</taxon>
        <taxon>Pseudomonadati</taxon>
        <taxon>Pseudomonadota</taxon>
        <taxon>Alphaproteobacteria</taxon>
        <taxon>Caulobacterales</taxon>
        <taxon>Caulobacteraceae</taxon>
        <taxon>Terricaulis</taxon>
    </lineage>
</organism>
<dbReference type="InterPro" id="IPR010610">
    <property type="entry name" value="EryCIII-like_C"/>
</dbReference>